<dbReference type="AlphaFoldDB" id="A0A482VWF0"/>
<name>A0A482VWF0_ASBVE</name>
<evidence type="ECO:0000313" key="3">
    <source>
        <dbReference type="Proteomes" id="UP000292052"/>
    </source>
</evidence>
<dbReference type="EMBL" id="QDEB01059324">
    <property type="protein sequence ID" value="RZC36738.1"/>
    <property type="molecule type" value="Genomic_DNA"/>
</dbReference>
<evidence type="ECO:0000256" key="1">
    <source>
        <dbReference type="SAM" id="Phobius"/>
    </source>
</evidence>
<gene>
    <name evidence="2" type="ORF">BDFB_012912</name>
</gene>
<proteinExistence type="predicted"/>
<dbReference type="Proteomes" id="UP000292052">
    <property type="component" value="Unassembled WGS sequence"/>
</dbReference>
<comment type="caution">
    <text evidence="2">The sequence shown here is derived from an EMBL/GenBank/DDBJ whole genome shotgun (WGS) entry which is preliminary data.</text>
</comment>
<evidence type="ECO:0000313" key="2">
    <source>
        <dbReference type="EMBL" id="RZC36738.1"/>
    </source>
</evidence>
<keyword evidence="1" id="KW-0472">Membrane</keyword>
<keyword evidence="3" id="KW-1185">Reference proteome</keyword>
<reference evidence="2 3" key="1">
    <citation type="submission" date="2017-03" db="EMBL/GenBank/DDBJ databases">
        <title>Genome of the blue death feigning beetle - Asbolus verrucosus.</title>
        <authorList>
            <person name="Rider S.D."/>
        </authorList>
    </citation>
    <scope>NUCLEOTIDE SEQUENCE [LARGE SCALE GENOMIC DNA]</scope>
    <source>
        <strain evidence="2">Butters</strain>
        <tissue evidence="2">Head and leg muscle</tissue>
    </source>
</reference>
<feature type="transmembrane region" description="Helical" evidence="1">
    <location>
        <begin position="12"/>
        <end position="29"/>
    </location>
</feature>
<keyword evidence="1" id="KW-0812">Transmembrane</keyword>
<keyword evidence="1" id="KW-1133">Transmembrane helix</keyword>
<organism evidence="2 3">
    <name type="scientific">Asbolus verrucosus</name>
    <name type="common">Desert ironclad beetle</name>
    <dbReference type="NCBI Taxonomy" id="1661398"/>
    <lineage>
        <taxon>Eukaryota</taxon>
        <taxon>Metazoa</taxon>
        <taxon>Ecdysozoa</taxon>
        <taxon>Arthropoda</taxon>
        <taxon>Hexapoda</taxon>
        <taxon>Insecta</taxon>
        <taxon>Pterygota</taxon>
        <taxon>Neoptera</taxon>
        <taxon>Endopterygota</taxon>
        <taxon>Coleoptera</taxon>
        <taxon>Polyphaga</taxon>
        <taxon>Cucujiformia</taxon>
        <taxon>Tenebrionidae</taxon>
        <taxon>Pimeliinae</taxon>
        <taxon>Asbolus</taxon>
    </lineage>
</organism>
<accession>A0A482VWF0</accession>
<sequence>MEKGLILCKLAFRNFGNVFLLTVLVFLIFL</sequence>
<protein>
    <submittedName>
        <fullName evidence="2">Uncharacterized protein</fullName>
    </submittedName>
</protein>